<dbReference type="InterPro" id="IPR011990">
    <property type="entry name" value="TPR-like_helical_dom_sf"/>
</dbReference>
<dbReference type="PANTHER" id="PTHR43628">
    <property type="entry name" value="ACTIVATOR OF C KINASE PROTEIN 1-RELATED"/>
    <property type="match status" value="1"/>
</dbReference>
<comment type="caution">
    <text evidence="1">The sequence shown here is derived from an EMBL/GenBank/DDBJ whole genome shotgun (WGS) entry which is preliminary data.</text>
</comment>
<evidence type="ECO:0008006" key="3">
    <source>
        <dbReference type="Google" id="ProtNLM"/>
    </source>
</evidence>
<dbReference type="InterPro" id="IPR052945">
    <property type="entry name" value="Mitotic_Regulator"/>
</dbReference>
<evidence type="ECO:0000313" key="2">
    <source>
        <dbReference type="Proteomes" id="UP000268093"/>
    </source>
</evidence>
<name>A0A433DGB2_9FUNG</name>
<dbReference type="SMART" id="SM00671">
    <property type="entry name" value="SEL1"/>
    <property type="match status" value="2"/>
</dbReference>
<accession>A0A433DGB2</accession>
<dbReference type="InterPro" id="IPR006597">
    <property type="entry name" value="Sel1-like"/>
</dbReference>
<evidence type="ECO:0000313" key="1">
    <source>
        <dbReference type="EMBL" id="RUP49878.1"/>
    </source>
</evidence>
<dbReference type="Pfam" id="PF08238">
    <property type="entry name" value="Sel1"/>
    <property type="match status" value="3"/>
</dbReference>
<organism evidence="1 2">
    <name type="scientific">Jimgerdemannia flammicorona</name>
    <dbReference type="NCBI Taxonomy" id="994334"/>
    <lineage>
        <taxon>Eukaryota</taxon>
        <taxon>Fungi</taxon>
        <taxon>Fungi incertae sedis</taxon>
        <taxon>Mucoromycota</taxon>
        <taxon>Mucoromycotina</taxon>
        <taxon>Endogonomycetes</taxon>
        <taxon>Endogonales</taxon>
        <taxon>Endogonaceae</taxon>
        <taxon>Jimgerdemannia</taxon>
    </lineage>
</organism>
<dbReference type="AlphaFoldDB" id="A0A433DGB2"/>
<reference evidence="1 2" key="1">
    <citation type="journal article" date="2018" name="New Phytol.">
        <title>Phylogenomics of Endogonaceae and evolution of mycorrhizas within Mucoromycota.</title>
        <authorList>
            <person name="Chang Y."/>
            <person name="Desiro A."/>
            <person name="Na H."/>
            <person name="Sandor L."/>
            <person name="Lipzen A."/>
            <person name="Clum A."/>
            <person name="Barry K."/>
            <person name="Grigoriev I.V."/>
            <person name="Martin F.M."/>
            <person name="Stajich J.E."/>
            <person name="Smith M.E."/>
            <person name="Bonito G."/>
            <person name="Spatafora J.W."/>
        </authorList>
    </citation>
    <scope>NUCLEOTIDE SEQUENCE [LARGE SCALE GENOMIC DNA]</scope>
    <source>
        <strain evidence="1 2">GMNB39</strain>
    </source>
</reference>
<keyword evidence="2" id="KW-1185">Reference proteome</keyword>
<dbReference type="EMBL" id="RBNI01001886">
    <property type="protein sequence ID" value="RUP49878.1"/>
    <property type="molecule type" value="Genomic_DNA"/>
</dbReference>
<gene>
    <name evidence="1" type="ORF">BC936DRAFT_141133</name>
</gene>
<sequence>MELYSNAAEMGNTEAQYNLGCLYASVNGGPVDFAKARHYWEMAASQPLFYSYFGIPRLGVALAHNALGNVYRNGLGVVPDFDKAFQHYKTSAEGGEPSGMSNLGLA</sequence>
<dbReference type="Gene3D" id="1.25.40.10">
    <property type="entry name" value="Tetratricopeptide repeat domain"/>
    <property type="match status" value="1"/>
</dbReference>
<proteinExistence type="predicted"/>
<dbReference type="OrthoDB" id="2417010at2759"/>
<protein>
    <recommendedName>
        <fullName evidence="3">Sel1 repeat family protein</fullName>
    </recommendedName>
</protein>
<dbReference type="Proteomes" id="UP000268093">
    <property type="component" value="Unassembled WGS sequence"/>
</dbReference>
<dbReference type="SUPFAM" id="SSF81901">
    <property type="entry name" value="HCP-like"/>
    <property type="match status" value="1"/>
</dbReference>
<dbReference type="PANTHER" id="PTHR43628:SF1">
    <property type="entry name" value="CHITIN SYNTHASE REGULATORY FACTOR 2-RELATED"/>
    <property type="match status" value="1"/>
</dbReference>